<feature type="compositionally biased region" description="Polar residues" evidence="1">
    <location>
        <begin position="27"/>
        <end position="41"/>
    </location>
</feature>
<dbReference type="GO" id="GO:0006361">
    <property type="term" value="P:transcription initiation at RNA polymerase I promoter"/>
    <property type="evidence" value="ECO:0007669"/>
    <property type="project" value="TreeGrafter"/>
</dbReference>
<feature type="region of interest" description="Disordered" evidence="1">
    <location>
        <begin position="105"/>
        <end position="141"/>
    </location>
</feature>
<organism evidence="2 3">
    <name type="scientific">Scytalidium lignicola</name>
    <name type="common">Hyphomycete</name>
    <dbReference type="NCBI Taxonomy" id="5539"/>
    <lineage>
        <taxon>Eukaryota</taxon>
        <taxon>Fungi</taxon>
        <taxon>Dikarya</taxon>
        <taxon>Ascomycota</taxon>
        <taxon>Pezizomycotina</taxon>
        <taxon>Leotiomycetes</taxon>
        <taxon>Leotiomycetes incertae sedis</taxon>
        <taxon>Scytalidium</taxon>
    </lineage>
</organism>
<comment type="caution">
    <text evidence="2">The sequence shown here is derived from an EMBL/GenBank/DDBJ whole genome shotgun (WGS) entry which is preliminary data.</text>
</comment>
<accession>A0A3E2HAZ3</accession>
<protein>
    <recommendedName>
        <fullName evidence="4">Myb-like domain-containing protein</fullName>
    </recommendedName>
</protein>
<feature type="non-terminal residue" evidence="2">
    <location>
        <position position="609"/>
    </location>
</feature>
<feature type="compositionally biased region" description="Basic residues" evidence="1">
    <location>
        <begin position="119"/>
        <end position="130"/>
    </location>
</feature>
<reference evidence="2 3" key="1">
    <citation type="submission" date="2018-05" db="EMBL/GenBank/DDBJ databases">
        <title>Draft genome sequence of Scytalidium lignicola DSM 105466, a ubiquitous saprotrophic fungus.</title>
        <authorList>
            <person name="Buettner E."/>
            <person name="Gebauer A.M."/>
            <person name="Hofrichter M."/>
            <person name="Liers C."/>
            <person name="Kellner H."/>
        </authorList>
    </citation>
    <scope>NUCLEOTIDE SEQUENCE [LARGE SCALE GENOMIC DNA]</scope>
    <source>
        <strain evidence="2 3">DSM 105466</strain>
    </source>
</reference>
<dbReference type="InterPro" id="IPR039601">
    <property type="entry name" value="Rrn5"/>
</dbReference>
<dbReference type="STRING" id="5539.A0A3E2HAZ3"/>
<feature type="compositionally biased region" description="Basic and acidic residues" evidence="1">
    <location>
        <begin position="47"/>
        <end position="57"/>
    </location>
</feature>
<dbReference type="InterPro" id="IPR001005">
    <property type="entry name" value="SANT/Myb"/>
</dbReference>
<keyword evidence="3" id="KW-1185">Reference proteome</keyword>
<proteinExistence type="predicted"/>
<dbReference type="GO" id="GO:0000182">
    <property type="term" value="F:rDNA binding"/>
    <property type="evidence" value="ECO:0007669"/>
    <property type="project" value="TreeGrafter"/>
</dbReference>
<feature type="compositionally biased region" description="Basic and acidic residues" evidence="1">
    <location>
        <begin position="10"/>
        <end position="19"/>
    </location>
</feature>
<evidence type="ECO:0000313" key="3">
    <source>
        <dbReference type="Proteomes" id="UP000258309"/>
    </source>
</evidence>
<evidence type="ECO:0000313" key="2">
    <source>
        <dbReference type="EMBL" id="RFU30584.1"/>
    </source>
</evidence>
<dbReference type="PANTHER" id="PTHR28079">
    <property type="entry name" value="RNA POLYMERASE I-SPECIFIC TRANSCRIPTION INITIATION FACTOR RRN5"/>
    <property type="match status" value="1"/>
</dbReference>
<dbReference type="Proteomes" id="UP000258309">
    <property type="component" value="Unassembled WGS sequence"/>
</dbReference>
<feature type="non-terminal residue" evidence="2">
    <location>
        <position position="1"/>
    </location>
</feature>
<name>A0A3E2HAZ3_SCYLI</name>
<dbReference type="PANTHER" id="PTHR28079:SF1">
    <property type="entry name" value="RNA POLYMERASE I-SPECIFIC TRANSCRIPTION INITIATION FACTOR RRN5"/>
    <property type="match status" value="1"/>
</dbReference>
<sequence>MNFGGNDDQLGIREFKDPQSDEDSGSLYETSLSGNEPIGTSDQEESSENRSLRENIPKFRNSSLQAPRSSSIEGDPIPGDTDNGTEVTEDQLRTDALAWASKFQAPDEDQIITPPRGRFYGRRPSKKRKASNSNSNALKRPKGFYSNEYRELLNNEIQDATAKIELANMPRLKESQIGSSVWSADEKNILFSLFRTGKDNVRAIAAQIGSKSELQVQEYIQVLNNATTGRLLNRDTESINYTDYPAAFEISQECCAVLEEAADWIATSQERHEELIERARWGQFWLLNARTSKLLSDQENDDDGRDTTQKIVPAAGLLNLKNWLHLAEDIFMNPSGTRKEDNWIIIAEPGETPGIRATAFQDFHSLAVSITKRLVSTVIFCASSKMRALDSKKNKHAHVSRDDVEAAVKILGLKADWNDYWVRCARRCNLEVYQASSRHGDDPGPMTYDEVEQQLSQELSEQSRFQHSRHYEKDDLTQITEKKAAGFDMGESCIADSDCESSTSQELRELGVLDLDDALSLNDSDSDFTDSRRQRTIQKAAQKRAKERAQDEYTEKFDAEASRMEEQRLWDMLKQTPPPRLKVEEVELPMLLKENQQTMSEDIESYDGP</sequence>
<gene>
    <name evidence="2" type="ORF">B7463_g5713</name>
</gene>
<dbReference type="OrthoDB" id="2240312at2759"/>
<dbReference type="GO" id="GO:0042790">
    <property type="term" value="P:nucleolar large rRNA transcription by RNA polymerase I"/>
    <property type="evidence" value="ECO:0007669"/>
    <property type="project" value="InterPro"/>
</dbReference>
<feature type="compositionally biased region" description="Polar residues" evidence="1">
    <location>
        <begin position="60"/>
        <end position="72"/>
    </location>
</feature>
<evidence type="ECO:0000256" key="1">
    <source>
        <dbReference type="SAM" id="MobiDB-lite"/>
    </source>
</evidence>
<dbReference type="AlphaFoldDB" id="A0A3E2HAZ3"/>
<dbReference type="EMBL" id="NCSJ02000096">
    <property type="protein sequence ID" value="RFU30584.1"/>
    <property type="molecule type" value="Genomic_DNA"/>
</dbReference>
<evidence type="ECO:0008006" key="4">
    <source>
        <dbReference type="Google" id="ProtNLM"/>
    </source>
</evidence>
<feature type="region of interest" description="Disordered" evidence="1">
    <location>
        <begin position="1"/>
        <end position="88"/>
    </location>
</feature>
<dbReference type="GO" id="GO:0000500">
    <property type="term" value="C:RNA polymerase I upstream activating factor complex"/>
    <property type="evidence" value="ECO:0007669"/>
    <property type="project" value="InterPro"/>
</dbReference>
<dbReference type="OMA" id="CCHALDE"/>
<dbReference type="GO" id="GO:0001181">
    <property type="term" value="F:RNA polymerase I general transcription initiation factor activity"/>
    <property type="evidence" value="ECO:0007669"/>
    <property type="project" value="TreeGrafter"/>
</dbReference>
<dbReference type="CDD" id="cd00167">
    <property type="entry name" value="SANT"/>
    <property type="match status" value="1"/>
</dbReference>